<keyword evidence="1 3" id="KW-0853">WD repeat</keyword>
<dbReference type="PANTHER" id="PTHR19879">
    <property type="entry name" value="TRANSCRIPTION INITIATION FACTOR TFIID"/>
    <property type="match status" value="1"/>
</dbReference>
<dbReference type="HOGENOM" id="CLU_600400_0_0_1"/>
<feature type="repeat" description="WD" evidence="3">
    <location>
        <begin position="297"/>
        <end position="338"/>
    </location>
</feature>
<feature type="repeat" description="WD" evidence="3">
    <location>
        <begin position="382"/>
        <end position="423"/>
    </location>
</feature>
<dbReference type="Gene3D" id="2.130.10.10">
    <property type="entry name" value="YVTN repeat-like/Quinoprotein amine dehydrogenase"/>
    <property type="match status" value="2"/>
</dbReference>
<dbReference type="EMBL" id="CAEY01002010">
    <property type="status" value="NOT_ANNOTATED_CDS"/>
    <property type="molecule type" value="Genomic_DNA"/>
</dbReference>
<feature type="repeat" description="WD" evidence="3">
    <location>
        <begin position="339"/>
        <end position="380"/>
    </location>
</feature>
<dbReference type="KEGG" id="tut:107362964"/>
<dbReference type="AlphaFoldDB" id="T1KD83"/>
<dbReference type="PRINTS" id="PR00320">
    <property type="entry name" value="GPROTEINBRPT"/>
</dbReference>
<reference evidence="5" key="1">
    <citation type="submission" date="2011-08" db="EMBL/GenBank/DDBJ databases">
        <authorList>
            <person name="Rombauts S."/>
        </authorList>
    </citation>
    <scope>NUCLEOTIDE SEQUENCE</scope>
    <source>
        <strain evidence="5">London</strain>
    </source>
</reference>
<reference evidence="4" key="2">
    <citation type="submission" date="2015-06" db="UniProtKB">
        <authorList>
            <consortium name="EnsemblMetazoa"/>
        </authorList>
    </citation>
    <scope>IDENTIFICATION</scope>
</reference>
<feature type="repeat" description="WD" evidence="3">
    <location>
        <begin position="214"/>
        <end position="248"/>
    </location>
</feature>
<sequence length="456" mass="51440">MKKSRDDQLNAFVNYYLEKRNYFINHQNKSNKDKIKKRGLSIKEMITSSIVDNCCQIFPIKGQFTNRDTDFDFLTTNNTNKCENHHDLSSTSLSPDQEEENLEKAFDQLQRLPPCIPGPCIGYLEGCNPCTVDIRQDIKYFAAGFDNSEINLWSLTALGFKTQKSYSNQQSSILSNPLRLALESDVNNANSETSPHRLHTSLTGDKTLSGASILRGHYGPVYGLNFVANSHLISCSEDTTIRLWDLNSCKNKFVYSGHLYPVWCIDSSPLELYFVSGSRDTTARLWNYERLHPIRIFAGHILDVDVVKFHPNAAYIATGSSDKTIRLWELKSGQVVRLLEGHKATVTSLAFSPDGKYLVSGGDDCAIKVWDLRTTKGPLASLTSHRAPVNDVCFNGDGSVFISASSDRTVKYWDFQQLKETNTVNKYLLHSTPTDFSLIKLKMLPHNVIYIHGQKL</sequence>
<keyword evidence="5" id="KW-1185">Reference proteome</keyword>
<dbReference type="Proteomes" id="UP000015104">
    <property type="component" value="Unassembled WGS sequence"/>
</dbReference>
<keyword evidence="2" id="KW-0677">Repeat</keyword>
<evidence type="ECO:0000256" key="2">
    <source>
        <dbReference type="ARBA" id="ARBA00022737"/>
    </source>
</evidence>
<dbReference type="InterPro" id="IPR019775">
    <property type="entry name" value="WD40_repeat_CS"/>
</dbReference>
<evidence type="ECO:0000313" key="5">
    <source>
        <dbReference type="Proteomes" id="UP000015104"/>
    </source>
</evidence>
<accession>T1KD83</accession>
<dbReference type="OMA" id="GHILDVD"/>
<dbReference type="CDD" id="cd00200">
    <property type="entry name" value="WD40"/>
    <property type="match status" value="1"/>
</dbReference>
<dbReference type="PROSITE" id="PS50082">
    <property type="entry name" value="WD_REPEATS_2"/>
    <property type="match status" value="5"/>
</dbReference>
<dbReference type="Pfam" id="PF00400">
    <property type="entry name" value="WD40"/>
    <property type="match status" value="5"/>
</dbReference>
<dbReference type="InterPro" id="IPR015943">
    <property type="entry name" value="WD40/YVTN_repeat-like_dom_sf"/>
</dbReference>
<dbReference type="InterPro" id="IPR036322">
    <property type="entry name" value="WD40_repeat_dom_sf"/>
</dbReference>
<feature type="repeat" description="WD" evidence="3">
    <location>
        <begin position="255"/>
        <end position="296"/>
    </location>
</feature>
<organism evidence="4 5">
    <name type="scientific">Tetranychus urticae</name>
    <name type="common">Two-spotted spider mite</name>
    <dbReference type="NCBI Taxonomy" id="32264"/>
    <lineage>
        <taxon>Eukaryota</taxon>
        <taxon>Metazoa</taxon>
        <taxon>Ecdysozoa</taxon>
        <taxon>Arthropoda</taxon>
        <taxon>Chelicerata</taxon>
        <taxon>Arachnida</taxon>
        <taxon>Acari</taxon>
        <taxon>Acariformes</taxon>
        <taxon>Trombidiformes</taxon>
        <taxon>Prostigmata</taxon>
        <taxon>Eleutherengona</taxon>
        <taxon>Raphignathae</taxon>
        <taxon>Tetranychoidea</taxon>
        <taxon>Tetranychidae</taxon>
        <taxon>Tetranychus</taxon>
    </lineage>
</organism>
<dbReference type="InterPro" id="IPR001680">
    <property type="entry name" value="WD40_rpt"/>
</dbReference>
<dbReference type="InterPro" id="IPR020472">
    <property type="entry name" value="WD40_PAC1"/>
</dbReference>
<gene>
    <name evidence="4" type="primary">107362964</name>
</gene>
<dbReference type="PROSITE" id="PS50294">
    <property type="entry name" value="WD_REPEATS_REGION"/>
    <property type="match status" value="5"/>
</dbReference>
<dbReference type="EnsemblMetazoa" id="tetur09g02010.1">
    <property type="protein sequence ID" value="tetur09g02010.1"/>
    <property type="gene ID" value="tetur09g02010"/>
</dbReference>
<dbReference type="PANTHER" id="PTHR19879:SF5">
    <property type="entry name" value="WD REPEAT-CONTAINING PROTEIN 55 HOMOLOG"/>
    <property type="match status" value="1"/>
</dbReference>
<dbReference type="SUPFAM" id="SSF50978">
    <property type="entry name" value="WD40 repeat-like"/>
    <property type="match status" value="1"/>
</dbReference>
<dbReference type="OrthoDB" id="10266330at2759"/>
<dbReference type="SMART" id="SM00320">
    <property type="entry name" value="WD40"/>
    <property type="match status" value="6"/>
</dbReference>
<dbReference type="PROSITE" id="PS00678">
    <property type="entry name" value="WD_REPEATS_1"/>
    <property type="match status" value="3"/>
</dbReference>
<evidence type="ECO:0000256" key="1">
    <source>
        <dbReference type="ARBA" id="ARBA00022574"/>
    </source>
</evidence>
<evidence type="ECO:0000256" key="3">
    <source>
        <dbReference type="PROSITE-ProRule" id="PRU00221"/>
    </source>
</evidence>
<dbReference type="STRING" id="32264.T1KD83"/>
<protein>
    <submittedName>
        <fullName evidence="4">Uncharacterized protein</fullName>
    </submittedName>
</protein>
<name>T1KD83_TETUR</name>
<dbReference type="eggNOG" id="KOG0263">
    <property type="taxonomic scope" value="Eukaryota"/>
</dbReference>
<evidence type="ECO:0000313" key="4">
    <source>
        <dbReference type="EnsemblMetazoa" id="tetur09g02010.1"/>
    </source>
</evidence>
<proteinExistence type="predicted"/>